<dbReference type="Pfam" id="PF08545">
    <property type="entry name" value="ACP_syn_III"/>
    <property type="match status" value="1"/>
</dbReference>
<dbReference type="Pfam" id="PF08541">
    <property type="entry name" value="ACP_syn_III_C"/>
    <property type="match status" value="1"/>
</dbReference>
<evidence type="ECO:0000313" key="12">
    <source>
        <dbReference type="EMBL" id="SEM88590.1"/>
    </source>
</evidence>
<accession>A0ABY1AD01</accession>
<comment type="function">
    <text evidence="9">Catalyzes the condensation reaction of fatty acid synthesis by the addition to an acyl acceptor of two carbons from malonyl-ACP. Catalyzes the first condensation reaction which initiates fatty acid synthesis and may therefore play a role in governing the total rate of fatty acid production. Possesses both acetoacetyl-ACP synthase and acetyl transacylase activities. Its substrate specificity determines the biosynthesis of branched-chain and/or straight-chain of fatty acids.</text>
</comment>
<gene>
    <name evidence="9" type="primary">fabH</name>
    <name evidence="12" type="ORF">SAMN05216431_11219</name>
</gene>
<feature type="region of interest" description="ACP-binding" evidence="9">
    <location>
        <begin position="252"/>
        <end position="256"/>
    </location>
</feature>
<feature type="domain" description="Beta-ketoacyl-[acyl-carrier-protein] synthase III N-terminal" evidence="11">
    <location>
        <begin position="105"/>
        <end position="185"/>
    </location>
</feature>
<evidence type="ECO:0000313" key="13">
    <source>
        <dbReference type="Proteomes" id="UP000182089"/>
    </source>
</evidence>
<evidence type="ECO:0000256" key="8">
    <source>
        <dbReference type="ARBA" id="ARBA00023315"/>
    </source>
</evidence>
<evidence type="ECO:0000256" key="3">
    <source>
        <dbReference type="ARBA" id="ARBA00022516"/>
    </source>
</evidence>
<evidence type="ECO:0000256" key="7">
    <source>
        <dbReference type="ARBA" id="ARBA00023160"/>
    </source>
</evidence>
<keyword evidence="4 9" id="KW-0808">Transferase</keyword>
<comment type="caution">
    <text evidence="12">The sequence shown here is derived from an EMBL/GenBank/DDBJ whole genome shotgun (WGS) entry which is preliminary data.</text>
</comment>
<keyword evidence="9" id="KW-0511">Multifunctional enzyme</keyword>
<feature type="active site" evidence="9">
    <location>
        <position position="111"/>
    </location>
</feature>
<dbReference type="NCBIfam" id="NF006829">
    <property type="entry name" value="PRK09352.1"/>
    <property type="match status" value="1"/>
</dbReference>
<protein>
    <recommendedName>
        <fullName evidence="9">Beta-ketoacyl-[acyl-carrier-protein] synthase III</fullName>
        <shortName evidence="9">Beta-ketoacyl-ACP synthase III</shortName>
        <shortName evidence="9">KAS III</shortName>
        <ecNumber evidence="9">2.3.1.180</ecNumber>
    </recommendedName>
    <alternativeName>
        <fullName evidence="9">3-oxoacyl-[acyl-carrier-protein] synthase 3</fullName>
    </alternativeName>
    <alternativeName>
        <fullName evidence="9">3-oxoacyl-[acyl-carrier-protein] synthase III</fullName>
    </alternativeName>
</protein>
<dbReference type="InterPro" id="IPR013751">
    <property type="entry name" value="ACP_syn_III_N"/>
</dbReference>
<evidence type="ECO:0000259" key="10">
    <source>
        <dbReference type="Pfam" id="PF08541"/>
    </source>
</evidence>
<name>A0ABY1AD01_9LACO</name>
<evidence type="ECO:0000256" key="4">
    <source>
        <dbReference type="ARBA" id="ARBA00022679"/>
    </source>
</evidence>
<keyword evidence="5 9" id="KW-0276">Fatty acid metabolism</keyword>
<dbReference type="PANTHER" id="PTHR34069">
    <property type="entry name" value="3-OXOACYL-[ACYL-CARRIER-PROTEIN] SYNTHASE 3"/>
    <property type="match status" value="1"/>
</dbReference>
<comment type="pathway">
    <text evidence="9">Lipid metabolism; fatty acid biosynthesis.</text>
</comment>
<dbReference type="Gene3D" id="3.40.47.10">
    <property type="match status" value="1"/>
</dbReference>
<comment type="similarity">
    <text evidence="1 9">Belongs to the thiolase-like superfamily. FabH family.</text>
</comment>
<dbReference type="EC" id="2.3.1.180" evidence="9"/>
<proteinExistence type="inferred from homology"/>
<dbReference type="InterPro" id="IPR004655">
    <property type="entry name" value="FabH"/>
</dbReference>
<keyword evidence="2 9" id="KW-0963">Cytoplasm</keyword>
<dbReference type="NCBIfam" id="TIGR00747">
    <property type="entry name" value="fabH"/>
    <property type="match status" value="1"/>
</dbReference>
<comment type="subunit">
    <text evidence="9">Homodimer.</text>
</comment>
<dbReference type="InterPro" id="IPR016039">
    <property type="entry name" value="Thiolase-like"/>
</dbReference>
<sequence length="323" mass="35035">MAVKIVTSAGYLPEKIITNDDLAKIMDTSDEWIQSHTGIKTRYYAIGENTSDMASKVAQKLIKQANITPEMVDLIIVSTISPDAITPSTAALVQKKTGCINAFAYDISAACAGFVFALATAEKFVRTGMYHRALVISAEANSKMMDFTDRTSAVFFGDGAAGVLIEYSTDESENNFLAEELHTEGNADVIHSGRIEPLKEVKAENYPHVDAFYQNGRAVYNFVTTEITAHIKQFLQRQKLKASDLDLVIVHQANLRLIEAIAQSLELSLDKFQINVETAGNTSSVGIPLALSQAMAQGKKAQHCLLTGFGAGLSYGSLLLSLD</sequence>
<keyword evidence="3 9" id="KW-0444">Lipid biosynthesis</keyword>
<evidence type="ECO:0000256" key="9">
    <source>
        <dbReference type="HAMAP-Rule" id="MF_01815"/>
    </source>
</evidence>
<evidence type="ECO:0000256" key="2">
    <source>
        <dbReference type="ARBA" id="ARBA00022490"/>
    </source>
</evidence>
<feature type="active site" evidence="9">
    <location>
        <position position="281"/>
    </location>
</feature>
<evidence type="ECO:0000259" key="11">
    <source>
        <dbReference type="Pfam" id="PF08545"/>
    </source>
</evidence>
<dbReference type="PANTHER" id="PTHR34069:SF2">
    <property type="entry name" value="BETA-KETOACYL-[ACYL-CARRIER-PROTEIN] SYNTHASE III"/>
    <property type="match status" value="1"/>
</dbReference>
<comment type="catalytic activity">
    <reaction evidence="9">
        <text>malonyl-[ACP] + acetyl-CoA + H(+) = 3-oxobutanoyl-[ACP] + CO2 + CoA</text>
        <dbReference type="Rhea" id="RHEA:12080"/>
        <dbReference type="Rhea" id="RHEA-COMP:9623"/>
        <dbReference type="Rhea" id="RHEA-COMP:9625"/>
        <dbReference type="ChEBI" id="CHEBI:15378"/>
        <dbReference type="ChEBI" id="CHEBI:16526"/>
        <dbReference type="ChEBI" id="CHEBI:57287"/>
        <dbReference type="ChEBI" id="CHEBI:57288"/>
        <dbReference type="ChEBI" id="CHEBI:78449"/>
        <dbReference type="ChEBI" id="CHEBI:78450"/>
        <dbReference type="EC" id="2.3.1.180"/>
    </reaction>
</comment>
<feature type="domain" description="Beta-ketoacyl-[acyl-carrier-protein] synthase III C-terminal" evidence="10">
    <location>
        <begin position="235"/>
        <end position="320"/>
    </location>
</feature>
<evidence type="ECO:0000256" key="6">
    <source>
        <dbReference type="ARBA" id="ARBA00023098"/>
    </source>
</evidence>
<evidence type="ECO:0000256" key="1">
    <source>
        <dbReference type="ARBA" id="ARBA00008642"/>
    </source>
</evidence>
<reference evidence="12 13" key="1">
    <citation type="submission" date="2016-10" db="EMBL/GenBank/DDBJ databases">
        <authorList>
            <person name="Varghese N."/>
            <person name="Submissions S."/>
        </authorList>
    </citation>
    <scope>NUCLEOTIDE SEQUENCE [LARGE SCALE GENOMIC DNA]</scope>
    <source>
        <strain evidence="12 13">WC1T17</strain>
    </source>
</reference>
<comment type="subcellular location">
    <subcellularLocation>
        <location evidence="9">Cytoplasm</location>
    </subcellularLocation>
</comment>
<dbReference type="EMBL" id="FOCC01000012">
    <property type="protein sequence ID" value="SEM88590.1"/>
    <property type="molecule type" value="Genomic_DNA"/>
</dbReference>
<feature type="active site" evidence="9">
    <location>
        <position position="251"/>
    </location>
</feature>
<keyword evidence="8 9" id="KW-0012">Acyltransferase</keyword>
<dbReference type="InterPro" id="IPR013747">
    <property type="entry name" value="ACP_syn_III_C"/>
</dbReference>
<dbReference type="HAMAP" id="MF_01815">
    <property type="entry name" value="FabH"/>
    <property type="match status" value="1"/>
</dbReference>
<keyword evidence="7 9" id="KW-0275">Fatty acid biosynthesis</keyword>
<dbReference type="Proteomes" id="UP000182089">
    <property type="component" value="Unassembled WGS sequence"/>
</dbReference>
<organism evidence="12 13">
    <name type="scientific">Ligilactobacillus ruminis</name>
    <dbReference type="NCBI Taxonomy" id="1623"/>
    <lineage>
        <taxon>Bacteria</taxon>
        <taxon>Bacillati</taxon>
        <taxon>Bacillota</taxon>
        <taxon>Bacilli</taxon>
        <taxon>Lactobacillales</taxon>
        <taxon>Lactobacillaceae</taxon>
        <taxon>Ligilactobacillus</taxon>
    </lineage>
</organism>
<comment type="domain">
    <text evidence="9">The last Arg residue of the ACP-binding site is essential for the weak association between ACP/AcpP and FabH.</text>
</comment>
<dbReference type="SUPFAM" id="SSF53901">
    <property type="entry name" value="Thiolase-like"/>
    <property type="match status" value="1"/>
</dbReference>
<dbReference type="CDD" id="cd00830">
    <property type="entry name" value="KAS_III"/>
    <property type="match status" value="1"/>
</dbReference>
<evidence type="ECO:0000256" key="5">
    <source>
        <dbReference type="ARBA" id="ARBA00022832"/>
    </source>
</evidence>
<keyword evidence="6 9" id="KW-0443">Lipid metabolism</keyword>